<sequence length="189" mass="21113">MGNFYSIDTPPPAVDRALLARFAKLANYSQNNPSSLCVVVHDMAKLFLKDHATSHEGGAPVDVFEIQNTALKNLWQKAEAGTATQEDWQKLSDEFSNHDKQANRRLAYQRIGRQSNAFMFTALNCATKALEFGESSDALESLQNALQPGEVTTVRADGFIKTYYKTEEDFLGMEQPLLDPGAWVHRDVK</sequence>
<dbReference type="InterPro" id="IPR036744">
    <property type="entry name" value="RAP_sf"/>
</dbReference>
<accession>A0ABQ5YQG2</accession>
<organism evidence="1 2">
    <name type="scientific">Limnobacter litoralis</name>
    <dbReference type="NCBI Taxonomy" id="481366"/>
    <lineage>
        <taxon>Bacteria</taxon>
        <taxon>Pseudomonadati</taxon>
        <taxon>Pseudomonadota</taxon>
        <taxon>Betaproteobacteria</taxon>
        <taxon>Burkholderiales</taxon>
        <taxon>Burkholderiaceae</taxon>
        <taxon>Limnobacter</taxon>
    </lineage>
</organism>
<name>A0ABQ5YQG2_9BURK</name>
<dbReference type="EMBL" id="BSOJ01000012">
    <property type="protein sequence ID" value="GLR26146.1"/>
    <property type="molecule type" value="Genomic_DNA"/>
</dbReference>
<dbReference type="SUPFAM" id="SSF47045">
    <property type="entry name" value="RAP domain-like"/>
    <property type="match status" value="1"/>
</dbReference>
<dbReference type="RefSeq" id="WP_284280626.1">
    <property type="nucleotide sequence ID" value="NZ_BSOJ01000012.1"/>
</dbReference>
<evidence type="ECO:0000313" key="2">
    <source>
        <dbReference type="Proteomes" id="UP001156664"/>
    </source>
</evidence>
<reference evidence="2" key="1">
    <citation type="journal article" date="2019" name="Int. J. Syst. Evol. Microbiol.">
        <title>The Global Catalogue of Microorganisms (GCM) 10K type strain sequencing project: providing services to taxonomists for standard genome sequencing and annotation.</title>
        <authorList>
            <consortium name="The Broad Institute Genomics Platform"/>
            <consortium name="The Broad Institute Genome Sequencing Center for Infectious Disease"/>
            <person name="Wu L."/>
            <person name="Ma J."/>
        </authorList>
    </citation>
    <scope>NUCLEOTIDE SEQUENCE [LARGE SCALE GENOMIC DNA]</scope>
    <source>
        <strain evidence="2">NBRC 105857</strain>
    </source>
</reference>
<keyword evidence="2" id="KW-1185">Reference proteome</keyword>
<evidence type="ECO:0000313" key="1">
    <source>
        <dbReference type="EMBL" id="GLR26146.1"/>
    </source>
</evidence>
<gene>
    <name evidence="1" type="ORF">GCM10007875_12340</name>
</gene>
<comment type="caution">
    <text evidence="1">The sequence shown here is derived from an EMBL/GenBank/DDBJ whole genome shotgun (WGS) entry which is preliminary data.</text>
</comment>
<protein>
    <submittedName>
        <fullName evidence="1">Uncharacterized protein</fullName>
    </submittedName>
</protein>
<dbReference type="Proteomes" id="UP001156664">
    <property type="component" value="Unassembled WGS sequence"/>
</dbReference>
<proteinExistence type="predicted"/>